<dbReference type="Gene3D" id="2.30.42.10">
    <property type="match status" value="1"/>
</dbReference>
<evidence type="ECO:0000313" key="5">
    <source>
        <dbReference type="Proteomes" id="UP000695022"/>
    </source>
</evidence>
<feature type="domain" description="PDZ" evidence="3">
    <location>
        <begin position="127"/>
        <end position="183"/>
    </location>
</feature>
<proteinExistence type="inferred from homology"/>
<keyword evidence="5" id="KW-1185">Reference proteome</keyword>
<dbReference type="SUPFAM" id="SSF50156">
    <property type="entry name" value="PDZ domain-like"/>
    <property type="match status" value="1"/>
</dbReference>
<evidence type="ECO:0000256" key="2">
    <source>
        <dbReference type="ARBA" id="ARBA00023186"/>
    </source>
</evidence>
<keyword evidence="2" id="KW-0143">Chaperone</keyword>
<feature type="domain" description="Nas2 N-terminal" evidence="4">
    <location>
        <begin position="19"/>
        <end position="98"/>
    </location>
</feature>
<name>A0ABM1EKS1_PRICU</name>
<dbReference type="RefSeq" id="XP_014672792.1">
    <property type="nucleotide sequence ID" value="XM_014817306.1"/>
</dbReference>
<comment type="similarity">
    <text evidence="1">Belongs to the proteasome subunit p27 family.</text>
</comment>
<sequence>MSASVSDQTLEELNLKATLSELMSKKESIENDIKDSLSTLESEKGVGMHQALIDAEDYPRQDVDVYLVRHTRHKVHCLNTDHKEIMKQIEENLHALHAIAKARKAAMGDHEPVAATKPVKPRSSFAHVNSVAEGSPAEQAGLVVGDGLVEFGSVISENFKSLQDIAAVVQHSLGAHVNVLVHRNGREMRLTLEPKKWPGRGLLGCNIVPGGQ</sequence>
<evidence type="ECO:0000313" key="6">
    <source>
        <dbReference type="RefSeq" id="XP_014672792.1"/>
    </source>
</evidence>
<dbReference type="PANTHER" id="PTHR12651:SF1">
    <property type="entry name" value="26S PROTEASOME NON-ATPASE REGULATORY SUBUNIT 9"/>
    <property type="match status" value="1"/>
</dbReference>
<evidence type="ECO:0000259" key="3">
    <source>
        <dbReference type="Pfam" id="PF17820"/>
    </source>
</evidence>
<dbReference type="Pfam" id="PF18265">
    <property type="entry name" value="Nas2_N"/>
    <property type="match status" value="1"/>
</dbReference>
<evidence type="ECO:0000259" key="4">
    <source>
        <dbReference type="Pfam" id="PF18265"/>
    </source>
</evidence>
<accession>A0ABM1EKS1</accession>
<dbReference type="InterPro" id="IPR035269">
    <property type="entry name" value="PSMD9"/>
</dbReference>
<protein>
    <submittedName>
        <fullName evidence="6">26S proteasome non-ATPase regulatory subunit 9-like</fullName>
    </submittedName>
</protein>
<reference evidence="6" key="1">
    <citation type="submission" date="2025-08" db="UniProtKB">
        <authorList>
            <consortium name="RefSeq"/>
        </authorList>
    </citation>
    <scope>IDENTIFICATION</scope>
</reference>
<dbReference type="PANTHER" id="PTHR12651">
    <property type="entry name" value="26S PROTEASOME NON-ATPASE REGULATORY SUBUNIT 9"/>
    <property type="match status" value="1"/>
</dbReference>
<dbReference type="GeneID" id="106813222"/>
<dbReference type="Pfam" id="PF17820">
    <property type="entry name" value="PDZ_6"/>
    <property type="match status" value="1"/>
</dbReference>
<dbReference type="Gene3D" id="6.10.140.1710">
    <property type="match status" value="1"/>
</dbReference>
<dbReference type="InterPro" id="IPR040815">
    <property type="entry name" value="Nas2_N"/>
</dbReference>
<dbReference type="InterPro" id="IPR041489">
    <property type="entry name" value="PDZ_6"/>
</dbReference>
<gene>
    <name evidence="6" type="primary">LOC106813222</name>
</gene>
<dbReference type="Proteomes" id="UP000695022">
    <property type="component" value="Unplaced"/>
</dbReference>
<organism evidence="5 6">
    <name type="scientific">Priapulus caudatus</name>
    <name type="common">Priapulid worm</name>
    <dbReference type="NCBI Taxonomy" id="37621"/>
    <lineage>
        <taxon>Eukaryota</taxon>
        <taxon>Metazoa</taxon>
        <taxon>Ecdysozoa</taxon>
        <taxon>Scalidophora</taxon>
        <taxon>Priapulida</taxon>
        <taxon>Priapulimorpha</taxon>
        <taxon>Priapulimorphida</taxon>
        <taxon>Priapulidae</taxon>
        <taxon>Priapulus</taxon>
    </lineage>
</organism>
<dbReference type="InterPro" id="IPR036034">
    <property type="entry name" value="PDZ_sf"/>
</dbReference>
<evidence type="ECO:0000256" key="1">
    <source>
        <dbReference type="ARBA" id="ARBA00005256"/>
    </source>
</evidence>